<dbReference type="Pfam" id="PF00704">
    <property type="entry name" value="Glyco_hydro_18"/>
    <property type="match status" value="1"/>
</dbReference>
<keyword evidence="15" id="KW-1133">Transmembrane helix</keyword>
<evidence type="ECO:0000256" key="3">
    <source>
        <dbReference type="ARBA" id="ARBA00012729"/>
    </source>
</evidence>
<dbReference type="GO" id="GO:0006032">
    <property type="term" value="P:chitin catabolic process"/>
    <property type="evidence" value="ECO:0007669"/>
    <property type="project" value="UniProtKB-KW"/>
</dbReference>
<comment type="caution">
    <text evidence="17">The sequence shown here is derived from an EMBL/GenBank/DDBJ whole genome shotgun (WGS) entry which is preliminary data.</text>
</comment>
<evidence type="ECO:0000256" key="1">
    <source>
        <dbReference type="ARBA" id="ARBA00000822"/>
    </source>
</evidence>
<dbReference type="GO" id="GO:0008843">
    <property type="term" value="F:endochitinase activity"/>
    <property type="evidence" value="ECO:0007669"/>
    <property type="project" value="UniProtKB-EC"/>
</dbReference>
<dbReference type="GO" id="GO:0000272">
    <property type="term" value="P:polysaccharide catabolic process"/>
    <property type="evidence" value="ECO:0007669"/>
    <property type="project" value="UniProtKB-KW"/>
</dbReference>
<dbReference type="AlphaFoldDB" id="A0A168G701"/>
<keyword evidence="6 12" id="KW-0378">Hydrolase</keyword>
<feature type="compositionally biased region" description="Low complexity" evidence="14">
    <location>
        <begin position="26"/>
        <end position="42"/>
    </location>
</feature>
<feature type="domain" description="GH18" evidence="16">
    <location>
        <begin position="137"/>
        <end position="426"/>
    </location>
</feature>
<feature type="region of interest" description="Disordered" evidence="14">
    <location>
        <begin position="16"/>
        <end position="74"/>
    </location>
</feature>
<evidence type="ECO:0000256" key="15">
    <source>
        <dbReference type="SAM" id="Phobius"/>
    </source>
</evidence>
<dbReference type="EC" id="3.2.1.14" evidence="3"/>
<dbReference type="PROSITE" id="PS51910">
    <property type="entry name" value="GH18_2"/>
    <property type="match status" value="1"/>
</dbReference>
<dbReference type="STRING" id="1081108.A0A168G701"/>
<evidence type="ECO:0000256" key="13">
    <source>
        <dbReference type="RuleBase" id="RU004453"/>
    </source>
</evidence>
<accession>A0A168G701</accession>
<keyword evidence="11" id="KW-0624">Polysaccharide degradation</keyword>
<dbReference type="Proteomes" id="UP000076881">
    <property type="component" value="Unassembled WGS sequence"/>
</dbReference>
<evidence type="ECO:0000256" key="2">
    <source>
        <dbReference type="ARBA" id="ARBA00004613"/>
    </source>
</evidence>
<evidence type="ECO:0000256" key="14">
    <source>
        <dbReference type="SAM" id="MobiDB-lite"/>
    </source>
</evidence>
<evidence type="ECO:0000256" key="8">
    <source>
        <dbReference type="ARBA" id="ARBA00023026"/>
    </source>
</evidence>
<evidence type="ECO:0000256" key="9">
    <source>
        <dbReference type="ARBA" id="ARBA00023277"/>
    </source>
</evidence>
<keyword evidence="18" id="KW-1185">Reference proteome</keyword>
<dbReference type="GO" id="GO:0005576">
    <property type="term" value="C:extracellular region"/>
    <property type="evidence" value="ECO:0007669"/>
    <property type="project" value="UniProtKB-SubCell"/>
</dbReference>
<evidence type="ECO:0000256" key="5">
    <source>
        <dbReference type="ARBA" id="ARBA00022669"/>
    </source>
</evidence>
<protein>
    <recommendedName>
        <fullName evidence="3">chitinase</fullName>
        <ecNumber evidence="3">3.2.1.14</ecNumber>
    </recommendedName>
</protein>
<keyword evidence="4" id="KW-0964">Secreted</keyword>
<keyword evidence="5" id="KW-0147">Chitin-binding</keyword>
<dbReference type="InterPro" id="IPR050542">
    <property type="entry name" value="Glycosyl_Hydrlase18_Chitinase"/>
</dbReference>
<evidence type="ECO:0000313" key="18">
    <source>
        <dbReference type="Proteomes" id="UP000076881"/>
    </source>
</evidence>
<dbReference type="PROSITE" id="PS01095">
    <property type="entry name" value="GH18_1"/>
    <property type="match status" value="1"/>
</dbReference>
<evidence type="ECO:0000256" key="4">
    <source>
        <dbReference type="ARBA" id="ARBA00022525"/>
    </source>
</evidence>
<dbReference type="GO" id="GO:0008061">
    <property type="term" value="F:chitin binding"/>
    <property type="evidence" value="ECO:0007669"/>
    <property type="project" value="UniProtKB-KW"/>
</dbReference>
<dbReference type="SUPFAM" id="SSF51445">
    <property type="entry name" value="(Trans)glycosidases"/>
    <property type="match status" value="1"/>
</dbReference>
<dbReference type="OrthoDB" id="2425929at2759"/>
<evidence type="ECO:0000256" key="12">
    <source>
        <dbReference type="RuleBase" id="RU000489"/>
    </source>
</evidence>
<keyword evidence="15" id="KW-0472">Membrane</keyword>
<name>A0A168G701_CORDF</name>
<keyword evidence="7" id="KW-0146">Chitin degradation</keyword>
<dbReference type="PANTHER" id="PTHR45708:SF49">
    <property type="entry name" value="ENDOCHITINASE"/>
    <property type="match status" value="1"/>
</dbReference>
<evidence type="ECO:0000256" key="6">
    <source>
        <dbReference type="ARBA" id="ARBA00022801"/>
    </source>
</evidence>
<dbReference type="InterPro" id="IPR001579">
    <property type="entry name" value="Glyco_hydro_18_chit_AS"/>
</dbReference>
<evidence type="ECO:0000256" key="10">
    <source>
        <dbReference type="ARBA" id="ARBA00023295"/>
    </source>
</evidence>
<keyword evidence="10 12" id="KW-0326">Glycosidase</keyword>
<dbReference type="EMBL" id="AZHF01000004">
    <property type="protein sequence ID" value="OAA76110.1"/>
    <property type="molecule type" value="Genomic_DNA"/>
</dbReference>
<gene>
    <name evidence="17" type="ORF">LEL_05794</name>
</gene>
<keyword evidence="9" id="KW-0119">Carbohydrate metabolism</keyword>
<dbReference type="InterPro" id="IPR017853">
    <property type="entry name" value="GH"/>
</dbReference>
<organism evidence="17 18">
    <name type="scientific">Akanthomyces lecanii RCEF 1005</name>
    <dbReference type="NCBI Taxonomy" id="1081108"/>
    <lineage>
        <taxon>Eukaryota</taxon>
        <taxon>Fungi</taxon>
        <taxon>Dikarya</taxon>
        <taxon>Ascomycota</taxon>
        <taxon>Pezizomycotina</taxon>
        <taxon>Sordariomycetes</taxon>
        <taxon>Hypocreomycetidae</taxon>
        <taxon>Hypocreales</taxon>
        <taxon>Cordycipitaceae</taxon>
        <taxon>Akanthomyces</taxon>
        <taxon>Cordyceps confragosa</taxon>
    </lineage>
</organism>
<keyword evidence="15" id="KW-0812">Transmembrane</keyword>
<feature type="region of interest" description="Disordered" evidence="14">
    <location>
        <begin position="109"/>
        <end position="135"/>
    </location>
</feature>
<reference evidence="17 18" key="1">
    <citation type="journal article" date="2016" name="Genome Biol. Evol.">
        <title>Divergent and convergent evolution of fungal pathogenicity.</title>
        <authorList>
            <person name="Shang Y."/>
            <person name="Xiao G."/>
            <person name="Zheng P."/>
            <person name="Cen K."/>
            <person name="Zhan S."/>
            <person name="Wang C."/>
        </authorList>
    </citation>
    <scope>NUCLEOTIDE SEQUENCE [LARGE SCALE GENOMIC DNA]</scope>
    <source>
        <strain evidence="17 18">RCEF 1005</strain>
    </source>
</reference>
<proteinExistence type="inferred from homology"/>
<keyword evidence="8" id="KW-0843">Virulence</keyword>
<evidence type="ECO:0000259" key="16">
    <source>
        <dbReference type="PROSITE" id="PS51910"/>
    </source>
</evidence>
<evidence type="ECO:0000256" key="7">
    <source>
        <dbReference type="ARBA" id="ARBA00023024"/>
    </source>
</evidence>
<dbReference type="InterPro" id="IPR001223">
    <property type="entry name" value="Glyco_hydro18_cat"/>
</dbReference>
<sequence>MVNILFLKRGIPLPFGGRKNSEAEADQTATTTSSTTDITSQAGLVDPEKANASNTPASPVQTETTDTEAEKPTASKNRWPLWVKLAIAGCTFAIIAGLAIGLGVGLTRHKHTSNHKDESAPVGGSDNGQGGSPQKRSKLAVYWGAKLNTVSLDTVCEDPSYDIVNLAFLSAFFANGQYPRLVIPSLNGSSEAQKRAGAVDLQDGTPLVSAIQKCQANGKLVLLSMGGAAGYADVKVGSDELGQQVADTIWDLFLGGGKKREIRPFGEDVILDGIDFDNESGQSTGYEAMATQFRSHFASDPSKRYYMTSTPQCPFTADEEELRLFQHLDYVSVQFYNNNVCNVGQPGFEASVRRWSQALGNTTTLLVGALASDADKDQGYVAAGAFKDVLGRVKAMKLPNYGGVMLWEAELATQNGNYQKKIKSEL</sequence>
<evidence type="ECO:0000313" key="17">
    <source>
        <dbReference type="EMBL" id="OAA76110.1"/>
    </source>
</evidence>
<comment type="similarity">
    <text evidence="13">Belongs to the glycosyl hydrolase 18 family.</text>
</comment>
<comment type="subcellular location">
    <subcellularLocation>
        <location evidence="2">Secreted</location>
    </subcellularLocation>
</comment>
<comment type="catalytic activity">
    <reaction evidence="1">
        <text>Random endo-hydrolysis of N-acetyl-beta-D-glucosaminide (1-&gt;4)-beta-linkages in chitin and chitodextrins.</text>
        <dbReference type="EC" id="3.2.1.14"/>
    </reaction>
</comment>
<feature type="transmembrane region" description="Helical" evidence="15">
    <location>
        <begin position="81"/>
        <end position="106"/>
    </location>
</feature>
<dbReference type="PANTHER" id="PTHR45708">
    <property type="entry name" value="ENDOCHITINASE"/>
    <property type="match status" value="1"/>
</dbReference>
<feature type="compositionally biased region" description="Polar residues" evidence="14">
    <location>
        <begin position="51"/>
        <end position="64"/>
    </location>
</feature>
<dbReference type="Gene3D" id="3.20.20.80">
    <property type="entry name" value="Glycosidases"/>
    <property type="match status" value="1"/>
</dbReference>
<evidence type="ECO:0000256" key="11">
    <source>
        <dbReference type="ARBA" id="ARBA00023326"/>
    </source>
</evidence>